<organism evidence="2 3">
    <name type="scientific">Candidatus Woesebacteria bacterium GW2011_GWD1_38_10</name>
    <dbReference type="NCBI Taxonomy" id="1618592"/>
    <lineage>
        <taxon>Bacteria</taxon>
        <taxon>Candidatus Woeseibacteriota</taxon>
    </lineage>
</organism>
<evidence type="ECO:0000256" key="1">
    <source>
        <dbReference type="SAM" id="Phobius"/>
    </source>
</evidence>
<dbReference type="Proteomes" id="UP000034366">
    <property type="component" value="Unassembled WGS sequence"/>
</dbReference>
<evidence type="ECO:0000313" key="2">
    <source>
        <dbReference type="EMBL" id="KKQ49074.1"/>
    </source>
</evidence>
<evidence type="ECO:0000313" key="3">
    <source>
        <dbReference type="Proteomes" id="UP000034366"/>
    </source>
</evidence>
<feature type="transmembrane region" description="Helical" evidence="1">
    <location>
        <begin position="12"/>
        <end position="37"/>
    </location>
</feature>
<proteinExistence type="predicted"/>
<gene>
    <name evidence="2" type="ORF">US67_C0019G0008</name>
</gene>
<accession>A0A0G0KIP0</accession>
<keyword evidence="1" id="KW-1133">Transmembrane helix</keyword>
<name>A0A0G0KIP0_9BACT</name>
<comment type="caution">
    <text evidence="2">The sequence shown here is derived from an EMBL/GenBank/DDBJ whole genome shotgun (WGS) entry which is preliminary data.</text>
</comment>
<dbReference type="AlphaFoldDB" id="A0A0G0KIP0"/>
<reference evidence="2 3" key="1">
    <citation type="journal article" date="2015" name="Nature">
        <title>rRNA introns, odd ribosomes, and small enigmatic genomes across a large radiation of phyla.</title>
        <authorList>
            <person name="Brown C.T."/>
            <person name="Hug L.A."/>
            <person name="Thomas B.C."/>
            <person name="Sharon I."/>
            <person name="Castelle C.J."/>
            <person name="Singh A."/>
            <person name="Wilkins M.J."/>
            <person name="Williams K.H."/>
            <person name="Banfield J.F."/>
        </authorList>
    </citation>
    <scope>NUCLEOTIDE SEQUENCE [LARGE SCALE GENOMIC DNA]</scope>
</reference>
<sequence length="469" mass="51838">MKTKIIRGSATPAILVISASFIIVIYGLLFVLGIQMISTNRQIMSEKALNIAEAGISYYKWHLAHAPGDYKDGGSENGPYIHEYKDPQGSIIGYYSLEIIPPQDGSTIVTIRSTGWTSNYPKIKRTIKAEYGIPSLAEYSFLSNASSWYGEGSLVNGRVHSNNGIRMDGTNTSLVTSAQEEYMCGSETGCHPPLQKPGVWGIGGDQELWEFPVPYVDFDSISLDLASMKEAAEDVGLYLSGSRKSGYHLIFNADGTVRINKVMSTSSMDGYAIPGQGIGEFGEGGCRDTNQVINSEIFVGTYSVSENPIIFIEDNIWVEGTVRGRVTVAAVDFPLTSSDAVIWIPNNILYTMYNGNDALGLVAQNNIYFARDVPDYFQVDAIMIAQKGGIIRHGYFDDCEGTYAAVKQKLTINGSLISYFKSYWNFGTGPESGFLEREINFDMDAYYNPPPYFPTYGQYEFISWTEEKN</sequence>
<keyword evidence="1" id="KW-0812">Transmembrane</keyword>
<protein>
    <recommendedName>
        <fullName evidence="4">DUF4900 domain-containing protein</fullName>
    </recommendedName>
</protein>
<evidence type="ECO:0008006" key="4">
    <source>
        <dbReference type="Google" id="ProtNLM"/>
    </source>
</evidence>
<dbReference type="EMBL" id="LBTW01000019">
    <property type="protein sequence ID" value="KKQ49074.1"/>
    <property type="molecule type" value="Genomic_DNA"/>
</dbReference>
<keyword evidence="1" id="KW-0472">Membrane</keyword>